<accession>A0A2U0HRL3</accession>
<sequence length="283" mass="31527">MEVTSIAEKLLFVTVRIDTVNKKGENGSGTGFIFLHKYKDVQALSIVTNKHVVKDAVQGGITFIKKKDDKPTLGDSFRLQFNDFEKLWRGNDDPNIDVTVTPLIPLLEQLKNKFNVDVYYHHLSSENIPNEEQVKQIDAIENITFIGYPNGIWDRKNHTPILRQGTTATHYAVDFENEKKFLIDASVFGGSSGSPVLLYNSGAYTNKGGGLMGGTRLFFLGIVAAVFFRNSVNEIISVPIPTNHKNISVGQEMIDLGIVFKASTIVETIESAIEKEFLTKENN</sequence>
<gene>
    <name evidence="1" type="ORF">DDV96_15740</name>
</gene>
<dbReference type="Proteomes" id="UP000245962">
    <property type="component" value="Unassembled WGS sequence"/>
</dbReference>
<keyword evidence="1" id="KW-0645">Protease</keyword>
<dbReference type="OrthoDB" id="4696264at2"/>
<dbReference type="AlphaFoldDB" id="A0A2U0HRL3"/>
<keyword evidence="2" id="KW-1185">Reference proteome</keyword>
<proteinExistence type="predicted"/>
<organism evidence="1 2">
    <name type="scientific">Marixanthomonas spongiae</name>
    <dbReference type="NCBI Taxonomy" id="2174845"/>
    <lineage>
        <taxon>Bacteria</taxon>
        <taxon>Pseudomonadati</taxon>
        <taxon>Bacteroidota</taxon>
        <taxon>Flavobacteriia</taxon>
        <taxon>Flavobacteriales</taxon>
        <taxon>Flavobacteriaceae</taxon>
        <taxon>Marixanthomonas</taxon>
    </lineage>
</organism>
<dbReference type="RefSeq" id="WP_116695728.1">
    <property type="nucleotide sequence ID" value="NZ_QEHR01000025.1"/>
</dbReference>
<evidence type="ECO:0000313" key="2">
    <source>
        <dbReference type="Proteomes" id="UP000245962"/>
    </source>
</evidence>
<reference evidence="1 2" key="1">
    <citation type="submission" date="2018-04" db="EMBL/GenBank/DDBJ databases">
        <title>Marixanthomonas spongiae HN-E44 sp. nov., isolated from a marine sponge.</title>
        <authorList>
            <person name="Luo L."/>
            <person name="Zhuang L."/>
        </authorList>
    </citation>
    <scope>NUCLEOTIDE SEQUENCE [LARGE SCALE GENOMIC DNA]</scope>
    <source>
        <strain evidence="1 2">HN-E44</strain>
    </source>
</reference>
<evidence type="ECO:0000313" key="1">
    <source>
        <dbReference type="EMBL" id="PVW11502.1"/>
    </source>
</evidence>
<dbReference type="GO" id="GO:0006508">
    <property type="term" value="P:proteolysis"/>
    <property type="evidence" value="ECO:0007669"/>
    <property type="project" value="UniProtKB-KW"/>
</dbReference>
<keyword evidence="1" id="KW-0378">Hydrolase</keyword>
<dbReference type="SUPFAM" id="SSF50494">
    <property type="entry name" value="Trypsin-like serine proteases"/>
    <property type="match status" value="1"/>
</dbReference>
<dbReference type="Gene3D" id="2.40.10.10">
    <property type="entry name" value="Trypsin-like serine proteases"/>
    <property type="match status" value="2"/>
</dbReference>
<dbReference type="InterPro" id="IPR009003">
    <property type="entry name" value="Peptidase_S1_PA"/>
</dbReference>
<name>A0A2U0HRL3_9FLAO</name>
<dbReference type="Pfam" id="PF13365">
    <property type="entry name" value="Trypsin_2"/>
    <property type="match status" value="1"/>
</dbReference>
<dbReference type="InterPro" id="IPR043504">
    <property type="entry name" value="Peptidase_S1_PA_chymotrypsin"/>
</dbReference>
<dbReference type="EMBL" id="QEHR01000025">
    <property type="protein sequence ID" value="PVW11502.1"/>
    <property type="molecule type" value="Genomic_DNA"/>
</dbReference>
<comment type="caution">
    <text evidence="1">The sequence shown here is derived from an EMBL/GenBank/DDBJ whole genome shotgun (WGS) entry which is preliminary data.</text>
</comment>
<protein>
    <submittedName>
        <fullName evidence="1">Serine protease</fullName>
    </submittedName>
</protein>
<dbReference type="GO" id="GO:0008233">
    <property type="term" value="F:peptidase activity"/>
    <property type="evidence" value="ECO:0007669"/>
    <property type="project" value="UniProtKB-KW"/>
</dbReference>